<dbReference type="RefSeq" id="WP_207549832.1">
    <property type="nucleotide sequence ID" value="NZ_FNKK01000002.1"/>
</dbReference>
<feature type="region of interest" description="Disordered" evidence="1">
    <location>
        <begin position="21"/>
        <end position="55"/>
    </location>
</feature>
<dbReference type="AlphaFoldDB" id="A0A1H1A1V4"/>
<evidence type="ECO:0000313" key="3">
    <source>
        <dbReference type="Proteomes" id="UP000217103"/>
    </source>
</evidence>
<protein>
    <submittedName>
        <fullName evidence="2">BNR repeat-containing family member</fullName>
    </submittedName>
</protein>
<name>A0A1H1A1V4_9ACTN</name>
<sequence length="489" mass="52634">MDIRRFACLPCRDPERRCHDRAQSVPSAVIGGGRPPGEPSRTPAPARPGGAGPGPALTRIGTSLLDPAALYFVSYDGLVNVESFQLHGILTHAGRQYAAWYAASRQVTVGRRELPDGPWETVALPHRLSVDDSHNVISLGVSPADGRLHIAMDAHNSTVHYVKSEAGLTDGGPWTAARFGPVLRTLDGVALGGITYPQFVVAPSGTLQLFYRTGGSGDGVNELAEYTRGGWRRLGGWSGARGVYTRGGATSTTRNMYLHGLTYHGGRLHAAFTWREGGTAVLCAPGGLANHDIGYVYSDDEGRTWRNGAGVRVGVTGEVPVSLDSPGLVVDPLSVDRGLMNQESQAVDSAGRPHVIVSYVPDRFVRGVSSYAVQRRRYGRAYHLHRRSDGSWRKTEIPVPLDSTGRSRLVFDAHDNAYVVLPFVRVAAASAASGWRDWRVLFGGGLSAFGEALVDYPRVISERVLSVMYQQASSGTTPSPLRVIDFRLG</sequence>
<dbReference type="SUPFAM" id="SSF50939">
    <property type="entry name" value="Sialidases"/>
    <property type="match status" value="1"/>
</dbReference>
<keyword evidence="3" id="KW-1185">Reference proteome</keyword>
<dbReference type="Pfam" id="PF15892">
    <property type="entry name" value="BNR_4"/>
    <property type="match status" value="1"/>
</dbReference>
<reference evidence="2 3" key="1">
    <citation type="submission" date="2016-10" db="EMBL/GenBank/DDBJ databases">
        <authorList>
            <person name="de Groot N.N."/>
        </authorList>
    </citation>
    <scope>NUCLEOTIDE SEQUENCE [LARGE SCALE GENOMIC DNA]</scope>
    <source>
        <strain evidence="2 3">DSM 43794</strain>
    </source>
</reference>
<evidence type="ECO:0000256" key="1">
    <source>
        <dbReference type="SAM" id="MobiDB-lite"/>
    </source>
</evidence>
<organism evidence="2 3">
    <name type="scientific">Thermostaphylospora chromogena</name>
    <dbReference type="NCBI Taxonomy" id="35622"/>
    <lineage>
        <taxon>Bacteria</taxon>
        <taxon>Bacillati</taxon>
        <taxon>Actinomycetota</taxon>
        <taxon>Actinomycetes</taxon>
        <taxon>Streptosporangiales</taxon>
        <taxon>Thermomonosporaceae</taxon>
        <taxon>Thermostaphylospora</taxon>
    </lineage>
</organism>
<dbReference type="InterPro" id="IPR036278">
    <property type="entry name" value="Sialidase_sf"/>
</dbReference>
<accession>A0A1H1A1V4</accession>
<proteinExistence type="predicted"/>
<dbReference type="EMBL" id="FNKK01000002">
    <property type="protein sequence ID" value="SDQ33687.1"/>
    <property type="molecule type" value="Genomic_DNA"/>
</dbReference>
<dbReference type="Proteomes" id="UP000217103">
    <property type="component" value="Unassembled WGS sequence"/>
</dbReference>
<dbReference type="STRING" id="35622.SAMN04489764_0274"/>
<evidence type="ECO:0000313" key="2">
    <source>
        <dbReference type="EMBL" id="SDQ33687.1"/>
    </source>
</evidence>
<gene>
    <name evidence="2" type="ORF">SAMN04489764_0274</name>
</gene>